<dbReference type="Proteomes" id="UP000002487">
    <property type="component" value="Chromosome"/>
</dbReference>
<dbReference type="EnsemblBacteria" id="AAM07904">
    <property type="protein sequence ID" value="AAM07904"/>
    <property type="gene ID" value="MA_4565"/>
</dbReference>
<name>Q8THF2_METAC</name>
<sequence length="70" mass="8246">MLYIFTFHLFMPVNPGEIKVSFVRYEEPGLFFGNQLGSESEQDLKTGLNRTLQDNKTEFKIRKILSQKKF</sequence>
<dbReference type="KEGG" id="mac:MA_4565"/>
<evidence type="ECO:0000313" key="1">
    <source>
        <dbReference type="EMBL" id="AAM07904.1"/>
    </source>
</evidence>
<dbReference type="EMBL" id="AE010299">
    <property type="protein sequence ID" value="AAM07904.1"/>
    <property type="molecule type" value="Genomic_DNA"/>
</dbReference>
<dbReference type="AlphaFoldDB" id="Q8THF2"/>
<protein>
    <submittedName>
        <fullName evidence="1">Uncharacterized protein</fullName>
    </submittedName>
</protein>
<dbReference type="HOGENOM" id="CLU_2748132_0_0_2"/>
<accession>Q8THF2</accession>
<proteinExistence type="predicted"/>
<reference evidence="1 2" key="1">
    <citation type="journal article" date="2002" name="Genome Res.">
        <title>The genome of Methanosarcina acetivorans reveals extensive metabolic and physiological diversity.</title>
        <authorList>
            <person name="Galagan J.E."/>
            <person name="Nusbaum C."/>
            <person name="Roy A."/>
            <person name="Endrizzi M.G."/>
            <person name="Macdonald P."/>
            <person name="FitzHugh W."/>
            <person name="Calvo S."/>
            <person name="Engels R."/>
            <person name="Smirnov S."/>
            <person name="Atnoor D."/>
            <person name="Brown A."/>
            <person name="Allen N."/>
            <person name="Naylor J."/>
            <person name="Stange-Thomann N."/>
            <person name="DeArellano K."/>
            <person name="Johnson R."/>
            <person name="Linton L."/>
            <person name="McEwan P."/>
            <person name="McKernan K."/>
            <person name="Talamas J."/>
            <person name="Tirrell A."/>
            <person name="Ye W."/>
            <person name="Zimmer A."/>
            <person name="Barber R.D."/>
            <person name="Cann I."/>
            <person name="Graham D.E."/>
            <person name="Grahame D.A."/>
            <person name="Guss A."/>
            <person name="Hedderich R."/>
            <person name="Ingram-Smith C."/>
            <person name="Kuettner C.H."/>
            <person name="Krzycki J.A."/>
            <person name="Leigh J.A."/>
            <person name="Li W."/>
            <person name="Liu J."/>
            <person name="Mukhopadhyay B."/>
            <person name="Reeve J.N."/>
            <person name="Smith K."/>
            <person name="Springer T.A."/>
            <person name="Umayam L.A."/>
            <person name="White O."/>
            <person name="White R.H."/>
            <person name="de Macario E.C."/>
            <person name="Ferry J.G."/>
            <person name="Jarrell K.F."/>
            <person name="Jing H."/>
            <person name="Macario A.J.L."/>
            <person name="Paulsen I."/>
            <person name="Pritchett M."/>
            <person name="Sowers K.R."/>
            <person name="Swanson R.V."/>
            <person name="Zinder S.H."/>
            <person name="Lander E."/>
            <person name="Metcalf W.W."/>
            <person name="Birren B."/>
        </authorList>
    </citation>
    <scope>NUCLEOTIDE SEQUENCE [LARGE SCALE GENOMIC DNA]</scope>
    <source>
        <strain evidence="2">ATCC 35395 / DSM 2834 / JCM 12185 / C2A</strain>
    </source>
</reference>
<gene>
    <name evidence="1" type="ordered locus">MA_4565</name>
</gene>
<keyword evidence="2" id="KW-1185">Reference proteome</keyword>
<evidence type="ECO:0000313" key="2">
    <source>
        <dbReference type="Proteomes" id="UP000002487"/>
    </source>
</evidence>
<dbReference type="InParanoid" id="Q8THF2"/>
<organism evidence="1 2">
    <name type="scientific">Methanosarcina acetivorans (strain ATCC 35395 / DSM 2834 / JCM 12185 / C2A)</name>
    <dbReference type="NCBI Taxonomy" id="188937"/>
    <lineage>
        <taxon>Archaea</taxon>
        <taxon>Methanobacteriati</taxon>
        <taxon>Methanobacteriota</taxon>
        <taxon>Stenosarchaea group</taxon>
        <taxon>Methanomicrobia</taxon>
        <taxon>Methanosarcinales</taxon>
        <taxon>Methanosarcinaceae</taxon>
        <taxon>Methanosarcina</taxon>
    </lineage>
</organism>